<dbReference type="STRING" id="228230.RMCC_6091"/>
<protein>
    <recommendedName>
        <fullName evidence="1">Mycothiol-dependent maleylpyruvate isomerase metal-binding domain-containing protein</fullName>
    </recommendedName>
</protein>
<dbReference type="Proteomes" id="UP000069443">
    <property type="component" value="Unassembled WGS sequence"/>
</dbReference>
<dbReference type="AlphaFoldDB" id="A0A100WIW7"/>
<dbReference type="InterPro" id="IPR034660">
    <property type="entry name" value="DinB/YfiT-like"/>
</dbReference>
<dbReference type="EMBL" id="BCSY01000129">
    <property type="protein sequence ID" value="GAS99126.1"/>
    <property type="molecule type" value="Genomic_DNA"/>
</dbReference>
<gene>
    <name evidence="2" type="ORF">RMCC_6091</name>
</gene>
<keyword evidence="3" id="KW-1185">Reference proteome</keyword>
<dbReference type="Pfam" id="PF11716">
    <property type="entry name" value="MDMPI_N"/>
    <property type="match status" value="1"/>
</dbReference>
<accession>A0A100WIW7</accession>
<dbReference type="InterPro" id="IPR017517">
    <property type="entry name" value="Maleyloyr_isom"/>
</dbReference>
<evidence type="ECO:0000259" key="1">
    <source>
        <dbReference type="Pfam" id="PF11716"/>
    </source>
</evidence>
<name>A0A100WIW7_MYCCR</name>
<feature type="domain" description="Mycothiol-dependent maleylpyruvate isomerase metal-binding" evidence="1">
    <location>
        <begin position="21"/>
        <end position="139"/>
    </location>
</feature>
<organism evidence="2 3">
    <name type="scientific">Mycolicibacterium canariasense</name>
    <name type="common">Mycobacterium canariasense</name>
    <dbReference type="NCBI Taxonomy" id="228230"/>
    <lineage>
        <taxon>Bacteria</taxon>
        <taxon>Bacillati</taxon>
        <taxon>Actinomycetota</taxon>
        <taxon>Actinomycetes</taxon>
        <taxon>Mycobacteriales</taxon>
        <taxon>Mycobacteriaceae</taxon>
        <taxon>Mycolicibacterium</taxon>
    </lineage>
</organism>
<reference evidence="3" key="1">
    <citation type="journal article" date="2016" name="Genome Announc.">
        <title>Draft Genome Sequences of Five Rapidly Growing Mycobacterium Species, M. thermoresistibile, M. fortuitum subsp. acetamidolyticum, M. canariasense, M. brisbanense, and M. novocastrense.</title>
        <authorList>
            <person name="Katahira K."/>
            <person name="Ogura Y."/>
            <person name="Gotoh Y."/>
            <person name="Hayashi T."/>
        </authorList>
    </citation>
    <scope>NUCLEOTIDE SEQUENCE [LARGE SCALE GENOMIC DNA]</scope>
    <source>
        <strain evidence="3">JCM15298</strain>
    </source>
</reference>
<evidence type="ECO:0000313" key="3">
    <source>
        <dbReference type="Proteomes" id="UP000069443"/>
    </source>
</evidence>
<dbReference type="NCBIfam" id="TIGR03086">
    <property type="entry name" value="TIGR03086 family metal-binding protein"/>
    <property type="match status" value="1"/>
</dbReference>
<dbReference type="InterPro" id="IPR017520">
    <property type="entry name" value="CHP03086"/>
</dbReference>
<dbReference type="Gene3D" id="1.20.120.450">
    <property type="entry name" value="dinb family like domain"/>
    <property type="match status" value="1"/>
</dbReference>
<dbReference type="GO" id="GO:0046872">
    <property type="term" value="F:metal ion binding"/>
    <property type="evidence" value="ECO:0007669"/>
    <property type="project" value="InterPro"/>
</dbReference>
<dbReference type="RefSeq" id="WP_201029630.1">
    <property type="nucleotide sequence ID" value="NZ_BCSY01000129.1"/>
</dbReference>
<comment type="caution">
    <text evidence="2">The sequence shown here is derived from an EMBL/GenBank/DDBJ whole genome shotgun (WGS) entry which is preliminary data.</text>
</comment>
<dbReference type="SUPFAM" id="SSF109854">
    <property type="entry name" value="DinB/YfiT-like putative metalloenzymes"/>
    <property type="match status" value="1"/>
</dbReference>
<sequence>MHTIDDLRPAHRAAVLATIPIVAAVGAEDLHRPTPCAGWDLTDLLAHMTAQHRGFAAAARGNGADPAIWDTTTVRDAVTRAPGDTYASAAHDVLEAFTNPDAAHIPFALPEFGPGAEFPGAVAIGFHLIDYVVHGWDVAATLGRDYRLPADVVGAALPLALMVPDGDYRSTPAAPFGPAIAGPATGDLAQLLRHLGRNPAIAQENSTVTGA</sequence>
<dbReference type="NCBIfam" id="TIGR03083">
    <property type="entry name" value="maleylpyruvate isomerase family mycothiol-dependent enzyme"/>
    <property type="match status" value="1"/>
</dbReference>
<proteinExistence type="predicted"/>
<evidence type="ECO:0000313" key="2">
    <source>
        <dbReference type="EMBL" id="GAS99126.1"/>
    </source>
</evidence>
<dbReference type="InterPro" id="IPR024344">
    <property type="entry name" value="MDMPI_metal-binding"/>
</dbReference>
<reference evidence="3" key="2">
    <citation type="submission" date="2016-02" db="EMBL/GenBank/DDBJ databases">
        <title>Draft genome sequence of five rapidly growing Mycobacterium species.</title>
        <authorList>
            <person name="Katahira K."/>
            <person name="Gotou Y."/>
            <person name="Iida K."/>
            <person name="Ogura Y."/>
            <person name="Hayashi T."/>
        </authorList>
    </citation>
    <scope>NUCLEOTIDE SEQUENCE [LARGE SCALE GENOMIC DNA]</scope>
    <source>
        <strain evidence="3">JCM15298</strain>
    </source>
</reference>